<keyword evidence="10 11" id="KW-0472">Membrane</keyword>
<keyword evidence="8 11" id="KW-1133">Transmembrane helix</keyword>
<evidence type="ECO:0000256" key="9">
    <source>
        <dbReference type="ARBA" id="ARBA00023012"/>
    </source>
</evidence>
<reference evidence="14 15" key="1">
    <citation type="submission" date="2018-11" db="EMBL/GenBank/DDBJ databases">
        <title>Sequencing the genomes of 1000 actinobacteria strains.</title>
        <authorList>
            <person name="Klenk H.-P."/>
        </authorList>
    </citation>
    <scope>NUCLEOTIDE SEQUENCE [LARGE SCALE GENOMIC DNA]</scope>
    <source>
        <strain evidence="14 15">DSM 44231</strain>
    </source>
</reference>
<dbReference type="OrthoDB" id="9786919at2"/>
<dbReference type="PANTHER" id="PTHR45436:SF5">
    <property type="entry name" value="SENSOR HISTIDINE KINASE TRCS"/>
    <property type="match status" value="1"/>
</dbReference>
<feature type="transmembrane region" description="Helical" evidence="11">
    <location>
        <begin position="7"/>
        <end position="30"/>
    </location>
</feature>
<name>A0A3N1H3X2_9PSEU</name>
<dbReference type="GO" id="GO:0005886">
    <property type="term" value="C:plasma membrane"/>
    <property type="evidence" value="ECO:0007669"/>
    <property type="project" value="UniProtKB-SubCell"/>
</dbReference>
<dbReference type="AlphaFoldDB" id="A0A3N1H3X2"/>
<keyword evidence="7 14" id="KW-0418">Kinase</keyword>
<dbReference type="InterPro" id="IPR003660">
    <property type="entry name" value="HAMP_dom"/>
</dbReference>
<evidence type="ECO:0000256" key="10">
    <source>
        <dbReference type="ARBA" id="ARBA00023136"/>
    </source>
</evidence>
<dbReference type="PRINTS" id="PR00344">
    <property type="entry name" value="BCTRLSENSOR"/>
</dbReference>
<dbReference type="InterPro" id="IPR005467">
    <property type="entry name" value="His_kinase_dom"/>
</dbReference>
<evidence type="ECO:0000256" key="6">
    <source>
        <dbReference type="ARBA" id="ARBA00022692"/>
    </source>
</evidence>
<evidence type="ECO:0000256" key="2">
    <source>
        <dbReference type="ARBA" id="ARBA00004236"/>
    </source>
</evidence>
<dbReference type="PROSITE" id="PS50885">
    <property type="entry name" value="HAMP"/>
    <property type="match status" value="1"/>
</dbReference>
<evidence type="ECO:0000256" key="5">
    <source>
        <dbReference type="ARBA" id="ARBA00022679"/>
    </source>
</evidence>
<dbReference type="SUPFAM" id="SSF158472">
    <property type="entry name" value="HAMP domain-like"/>
    <property type="match status" value="1"/>
</dbReference>
<evidence type="ECO:0000256" key="4">
    <source>
        <dbReference type="ARBA" id="ARBA00022553"/>
    </source>
</evidence>
<dbReference type="GO" id="GO:0000155">
    <property type="term" value="F:phosphorelay sensor kinase activity"/>
    <property type="evidence" value="ECO:0007669"/>
    <property type="project" value="InterPro"/>
</dbReference>
<feature type="transmembrane region" description="Helical" evidence="11">
    <location>
        <begin position="154"/>
        <end position="177"/>
    </location>
</feature>
<dbReference type="SMART" id="SM00388">
    <property type="entry name" value="HisKA"/>
    <property type="match status" value="1"/>
</dbReference>
<dbReference type="EMBL" id="RJKM01000001">
    <property type="protein sequence ID" value="ROP37220.1"/>
    <property type="molecule type" value="Genomic_DNA"/>
</dbReference>
<dbReference type="SMART" id="SM00304">
    <property type="entry name" value="HAMP"/>
    <property type="match status" value="1"/>
</dbReference>
<evidence type="ECO:0000256" key="11">
    <source>
        <dbReference type="SAM" id="Phobius"/>
    </source>
</evidence>
<feature type="domain" description="HAMP" evidence="13">
    <location>
        <begin position="182"/>
        <end position="235"/>
    </location>
</feature>
<dbReference type="Pfam" id="PF02518">
    <property type="entry name" value="HATPase_c"/>
    <property type="match status" value="1"/>
</dbReference>
<evidence type="ECO:0000313" key="14">
    <source>
        <dbReference type="EMBL" id="ROP37220.1"/>
    </source>
</evidence>
<dbReference type="InterPro" id="IPR004358">
    <property type="entry name" value="Sig_transdc_His_kin-like_C"/>
</dbReference>
<dbReference type="InterPro" id="IPR003594">
    <property type="entry name" value="HATPase_dom"/>
</dbReference>
<dbReference type="RefSeq" id="WP_123743054.1">
    <property type="nucleotide sequence ID" value="NZ_RJKM01000001.1"/>
</dbReference>
<keyword evidence="4" id="KW-0597">Phosphoprotein</keyword>
<comment type="caution">
    <text evidence="14">The sequence shown here is derived from an EMBL/GenBank/DDBJ whole genome shotgun (WGS) entry which is preliminary data.</text>
</comment>
<dbReference type="EC" id="2.7.13.3" evidence="3"/>
<proteinExistence type="predicted"/>
<dbReference type="Pfam" id="PF00512">
    <property type="entry name" value="HisKA"/>
    <property type="match status" value="1"/>
</dbReference>
<organism evidence="14 15">
    <name type="scientific">Saccharothrix texasensis</name>
    <dbReference type="NCBI Taxonomy" id="103734"/>
    <lineage>
        <taxon>Bacteria</taxon>
        <taxon>Bacillati</taxon>
        <taxon>Actinomycetota</taxon>
        <taxon>Actinomycetes</taxon>
        <taxon>Pseudonocardiales</taxon>
        <taxon>Pseudonocardiaceae</taxon>
        <taxon>Saccharothrix</taxon>
    </lineage>
</organism>
<dbReference type="SMART" id="SM00387">
    <property type="entry name" value="HATPase_c"/>
    <property type="match status" value="1"/>
</dbReference>
<dbReference type="Proteomes" id="UP000268727">
    <property type="component" value="Unassembled WGS sequence"/>
</dbReference>
<dbReference type="InterPro" id="IPR036097">
    <property type="entry name" value="HisK_dim/P_sf"/>
</dbReference>
<evidence type="ECO:0000256" key="3">
    <source>
        <dbReference type="ARBA" id="ARBA00012438"/>
    </source>
</evidence>
<evidence type="ECO:0000256" key="1">
    <source>
        <dbReference type="ARBA" id="ARBA00000085"/>
    </source>
</evidence>
<feature type="domain" description="Histidine kinase" evidence="12">
    <location>
        <begin position="243"/>
        <end position="448"/>
    </location>
</feature>
<keyword evidence="9" id="KW-0902">Two-component regulatory system</keyword>
<evidence type="ECO:0000259" key="12">
    <source>
        <dbReference type="PROSITE" id="PS50109"/>
    </source>
</evidence>
<keyword evidence="15" id="KW-1185">Reference proteome</keyword>
<comment type="subcellular location">
    <subcellularLocation>
        <location evidence="2">Cell membrane</location>
    </subcellularLocation>
</comment>
<evidence type="ECO:0000256" key="7">
    <source>
        <dbReference type="ARBA" id="ARBA00022777"/>
    </source>
</evidence>
<gene>
    <name evidence="14" type="ORF">EDD40_2519</name>
</gene>
<dbReference type="InterPro" id="IPR050428">
    <property type="entry name" value="TCS_sensor_his_kinase"/>
</dbReference>
<evidence type="ECO:0000313" key="15">
    <source>
        <dbReference type="Proteomes" id="UP000268727"/>
    </source>
</evidence>
<dbReference type="SUPFAM" id="SSF55874">
    <property type="entry name" value="ATPase domain of HSP90 chaperone/DNA topoisomerase II/histidine kinase"/>
    <property type="match status" value="1"/>
</dbReference>
<evidence type="ECO:0000256" key="8">
    <source>
        <dbReference type="ARBA" id="ARBA00022989"/>
    </source>
</evidence>
<dbReference type="InterPro" id="IPR003661">
    <property type="entry name" value="HisK_dim/P_dom"/>
</dbReference>
<protein>
    <recommendedName>
        <fullName evidence="3">histidine kinase</fullName>
        <ecNumber evidence="3">2.7.13.3</ecNumber>
    </recommendedName>
</protein>
<dbReference type="CDD" id="cd00082">
    <property type="entry name" value="HisKA"/>
    <property type="match status" value="1"/>
</dbReference>
<keyword evidence="5" id="KW-0808">Transferase</keyword>
<sequence length="449" mass="47284">MTLRTRVGLAGGAVVLVALAIASVVVYSSVRPNLHRQLDDSLMKAVESSPTVAAQLKQKVEASGQPKLADTPVDLGSTLVQFIPAPVRPGPNRAFIDVTKRDANVAVGQEPAYFQDVTHDGVAYRVYTALMPGSRSGGGALVRAARPLDDATGLLTGLAALLAALTVVGGLVAALAARLAARRVLRPVRVLTDAVEHVTATKDLRARVDLTGRDEIGRLGRSFAAMMTALDASVHAQRRLVADASHELRTPLTSLTTNLELLAEDDGLRDPEAPALVRAAIGQAGELRSLVNDLIDLARYGEGTARAEDTRLDLVADRVVAKAAGRAAAPRFESALSPCLVHVDPDAIERAVANLVDNAVKWSPPGGQVLVVVADGELTITDEGPGIPPADVPFVFDRFYRSAQARSMPGSGLGLAIVRRVVETYGGEVAAEPLARGVRMRLRLPVARD</sequence>
<dbReference type="CDD" id="cd06225">
    <property type="entry name" value="HAMP"/>
    <property type="match status" value="1"/>
</dbReference>
<evidence type="ECO:0000259" key="13">
    <source>
        <dbReference type="PROSITE" id="PS50885"/>
    </source>
</evidence>
<dbReference type="Pfam" id="PF00672">
    <property type="entry name" value="HAMP"/>
    <property type="match status" value="1"/>
</dbReference>
<dbReference type="Gene3D" id="3.30.565.10">
    <property type="entry name" value="Histidine kinase-like ATPase, C-terminal domain"/>
    <property type="match status" value="1"/>
</dbReference>
<dbReference type="PANTHER" id="PTHR45436">
    <property type="entry name" value="SENSOR HISTIDINE KINASE YKOH"/>
    <property type="match status" value="1"/>
</dbReference>
<dbReference type="SUPFAM" id="SSF47384">
    <property type="entry name" value="Homodimeric domain of signal transducing histidine kinase"/>
    <property type="match status" value="1"/>
</dbReference>
<dbReference type="Gene3D" id="6.10.340.10">
    <property type="match status" value="1"/>
</dbReference>
<dbReference type="CDD" id="cd00075">
    <property type="entry name" value="HATPase"/>
    <property type="match status" value="1"/>
</dbReference>
<dbReference type="PROSITE" id="PS50109">
    <property type="entry name" value="HIS_KIN"/>
    <property type="match status" value="1"/>
</dbReference>
<dbReference type="Gene3D" id="1.10.287.130">
    <property type="match status" value="1"/>
</dbReference>
<keyword evidence="6 11" id="KW-0812">Transmembrane</keyword>
<comment type="catalytic activity">
    <reaction evidence="1">
        <text>ATP + protein L-histidine = ADP + protein N-phospho-L-histidine.</text>
        <dbReference type="EC" id="2.7.13.3"/>
    </reaction>
</comment>
<dbReference type="InterPro" id="IPR036890">
    <property type="entry name" value="HATPase_C_sf"/>
</dbReference>
<accession>A0A3N1H3X2</accession>